<evidence type="ECO:0000313" key="3">
    <source>
        <dbReference type="Proteomes" id="UP001195769"/>
    </source>
</evidence>
<dbReference type="AlphaFoldDB" id="A0AAD4E1D2"/>
<gene>
    <name evidence="2" type="ORF">F5891DRAFT_982634</name>
</gene>
<feature type="compositionally biased region" description="Polar residues" evidence="1">
    <location>
        <begin position="128"/>
        <end position="148"/>
    </location>
</feature>
<comment type="caution">
    <text evidence="2">The sequence shown here is derived from an EMBL/GenBank/DDBJ whole genome shotgun (WGS) entry which is preliminary data.</text>
</comment>
<keyword evidence="3" id="KW-1185">Reference proteome</keyword>
<feature type="region of interest" description="Disordered" evidence="1">
    <location>
        <begin position="120"/>
        <end position="168"/>
    </location>
</feature>
<sequence length="213" mass="24038">MPAKAPSKKGGKTALLKAQENLCAEMVSTAGRTASGRQRWPTEKETYRREERQKALEMKMKKHDLKALRTTYRTHPEVFDSKPAGLLSDADMDEDNMFSDRSVPTRLPNQQALTYSMSKTPPTVLARNPTSKIHTKPQKASTTVVSLHNDSDSEGSSNSNDSNNFVDHMDQDDTEIVVRTTLPMIMTKWPKLLHHWLSAPSTNWRTQRSSILT</sequence>
<feature type="compositionally biased region" description="Low complexity" evidence="1">
    <location>
        <begin position="154"/>
        <end position="164"/>
    </location>
</feature>
<proteinExistence type="predicted"/>
<protein>
    <submittedName>
        <fullName evidence="2">Uncharacterized protein</fullName>
    </submittedName>
</protein>
<dbReference type="EMBL" id="JABBWK010000046">
    <property type="protein sequence ID" value="KAG1897451.1"/>
    <property type="molecule type" value="Genomic_DNA"/>
</dbReference>
<dbReference type="GeneID" id="64671532"/>
<organism evidence="2 3">
    <name type="scientific">Suillus fuscotomentosus</name>
    <dbReference type="NCBI Taxonomy" id="1912939"/>
    <lineage>
        <taxon>Eukaryota</taxon>
        <taxon>Fungi</taxon>
        <taxon>Dikarya</taxon>
        <taxon>Basidiomycota</taxon>
        <taxon>Agaricomycotina</taxon>
        <taxon>Agaricomycetes</taxon>
        <taxon>Agaricomycetidae</taxon>
        <taxon>Boletales</taxon>
        <taxon>Suillineae</taxon>
        <taxon>Suillaceae</taxon>
        <taxon>Suillus</taxon>
    </lineage>
</organism>
<evidence type="ECO:0000313" key="2">
    <source>
        <dbReference type="EMBL" id="KAG1897451.1"/>
    </source>
</evidence>
<dbReference type="Proteomes" id="UP001195769">
    <property type="component" value="Unassembled WGS sequence"/>
</dbReference>
<evidence type="ECO:0000256" key="1">
    <source>
        <dbReference type="SAM" id="MobiDB-lite"/>
    </source>
</evidence>
<feature type="region of interest" description="Disordered" evidence="1">
    <location>
        <begin position="28"/>
        <end position="48"/>
    </location>
</feature>
<dbReference type="RefSeq" id="XP_041223027.1">
    <property type="nucleotide sequence ID" value="XM_041377234.1"/>
</dbReference>
<accession>A0AAD4E1D2</accession>
<name>A0AAD4E1D2_9AGAM</name>
<reference evidence="2" key="1">
    <citation type="journal article" date="2020" name="New Phytol.">
        <title>Comparative genomics reveals dynamic genome evolution in host specialist ectomycorrhizal fungi.</title>
        <authorList>
            <person name="Lofgren L.A."/>
            <person name="Nguyen N.H."/>
            <person name="Vilgalys R."/>
            <person name="Ruytinx J."/>
            <person name="Liao H.L."/>
            <person name="Branco S."/>
            <person name="Kuo A."/>
            <person name="LaButti K."/>
            <person name="Lipzen A."/>
            <person name="Andreopoulos W."/>
            <person name="Pangilinan J."/>
            <person name="Riley R."/>
            <person name="Hundley H."/>
            <person name="Na H."/>
            <person name="Barry K."/>
            <person name="Grigoriev I.V."/>
            <person name="Stajich J.E."/>
            <person name="Kennedy P.G."/>
        </authorList>
    </citation>
    <scope>NUCLEOTIDE SEQUENCE</scope>
    <source>
        <strain evidence="2">FC203</strain>
    </source>
</reference>